<comment type="caution">
    <text evidence="5">The sequence shown here is derived from an EMBL/GenBank/DDBJ whole genome shotgun (WGS) entry which is preliminary data.</text>
</comment>
<dbReference type="InterPro" id="IPR045455">
    <property type="entry name" value="NrS-1_pol-like_helicase"/>
</dbReference>
<feature type="domain" description="SF3 helicase" evidence="4">
    <location>
        <begin position="444"/>
        <end position="604"/>
    </location>
</feature>
<dbReference type="PANTHER" id="PTHR35372:SF2">
    <property type="entry name" value="SF3 HELICASE DOMAIN-CONTAINING PROTEIN"/>
    <property type="match status" value="1"/>
</dbReference>
<dbReference type="RefSeq" id="WP_043077345.1">
    <property type="nucleotide sequence ID" value="NZ_CP011530.1"/>
</dbReference>
<dbReference type="GO" id="GO:0005524">
    <property type="term" value="F:ATP binding"/>
    <property type="evidence" value="ECO:0007669"/>
    <property type="project" value="UniProtKB-KW"/>
</dbReference>
<dbReference type="EMBL" id="LJFO01000006">
    <property type="protein sequence ID" value="KPG11257.1"/>
    <property type="molecule type" value="Genomic_DNA"/>
</dbReference>
<proteinExistence type="predicted"/>
<dbReference type="NCBIfam" id="TIGR01613">
    <property type="entry name" value="primase_Cterm"/>
    <property type="match status" value="1"/>
</dbReference>
<dbReference type="GO" id="GO:0016787">
    <property type="term" value="F:hydrolase activity"/>
    <property type="evidence" value="ECO:0007669"/>
    <property type="project" value="UniProtKB-KW"/>
</dbReference>
<dbReference type="KEGG" id="miz:BAB75_01440"/>
<protein>
    <recommendedName>
        <fullName evidence="4">SF3 helicase domain-containing protein</fullName>
    </recommendedName>
</protein>
<evidence type="ECO:0000256" key="1">
    <source>
        <dbReference type="ARBA" id="ARBA00022741"/>
    </source>
</evidence>
<evidence type="ECO:0000259" key="4">
    <source>
        <dbReference type="PROSITE" id="PS51206"/>
    </source>
</evidence>
<accession>A0A7V8RWJ0</accession>
<dbReference type="Proteomes" id="UP000037843">
    <property type="component" value="Unassembled WGS sequence"/>
</dbReference>
<dbReference type="InterPro" id="IPR014818">
    <property type="entry name" value="Phage/plasmid_primase_P4_C"/>
</dbReference>
<dbReference type="InterPro" id="IPR051620">
    <property type="entry name" value="ORF904-like_C"/>
</dbReference>
<dbReference type="Pfam" id="PF19263">
    <property type="entry name" value="DUF5906"/>
    <property type="match status" value="1"/>
</dbReference>
<evidence type="ECO:0000256" key="2">
    <source>
        <dbReference type="ARBA" id="ARBA00022801"/>
    </source>
</evidence>
<dbReference type="Gene3D" id="3.40.50.300">
    <property type="entry name" value="P-loop containing nucleotide triphosphate hydrolases"/>
    <property type="match status" value="1"/>
</dbReference>
<dbReference type="GeneID" id="45762569"/>
<name>A0A7V8RWJ0_9MYCO</name>
<evidence type="ECO:0000313" key="6">
    <source>
        <dbReference type="EMBL" id="KPG34285.1"/>
    </source>
</evidence>
<evidence type="ECO:0000256" key="3">
    <source>
        <dbReference type="ARBA" id="ARBA00022840"/>
    </source>
</evidence>
<sequence length="817" mass="89805">MNETIELPGQPLTAAHREYLHSAGLTDEYLDREDTLIRSVTEQLDLDMMPRQPFAYVTDFEEVSARGILFGWRDLQGTVRWQLRLDDPGELPKYLAEKGWAPTYGVRADAGDDSPVIIVEGTKQSHATACAVGETHTVIGVPGCTAWSTGGWVIAPELRRLVTRREVYILLDADANENRLVYDAGVWLKKSLGPLAKTRFLLCPGGAKEGIDDYLATLDVEDRADAIEALISESAAKPATRRPDKQKHVPDAQDVARRRAAIAEKACDGLDLDNLDVDENTGLPKIQGEPLDGSVWFDAVSGQFQPETLARYILGSTTPVALAAGDELLAVYGNGYYHTERLAFDSVVGRYLGDRLTQTHVANVRLQAIRLCQELNRRLPDRTPYKGFVNLRDGMLDLSTLTLHPHSPKYMSLRQLPVRWNPDATCLRYEQWLTDRVGDFQVGVIEESISQFLDEGRTPSKALFVFGPNRTGKSTVLRIAKEMVGGDTKVSGVSLQQLSGEGFAAAEVFGKPINICPDMPSDYVQDLSVFKRVTGDDTITASKKYGVMMTFRANSLFLMSGNNLPTVAASEGTSYLSRVVPAAFLKSYLGFENPNVEDELLTELPGILVRWARARQAHIAREFKWLPVHPSITTHFAAESDRVARFISSCCVVGVKTATKAAKEAATGTDAAARRFGPTVVNISMPTWPSFPVAATKTNLFDAFQTWTTDEQGKGMSKSLFFKRLEQIPGARLDRKDAGGKDVTNIAVRPQSEWSSGDSAASLREILFPGWTPPGTEPAEPLTGAVAETATGNVRPLADARRKYVGKTATTNKYWRS</sequence>
<keyword evidence="3" id="KW-0067">ATP-binding</keyword>
<dbReference type="InterPro" id="IPR006500">
    <property type="entry name" value="Helicase_put_C_phage/plasmid"/>
</dbReference>
<dbReference type="InterPro" id="IPR014015">
    <property type="entry name" value="Helicase_SF3_DNA-vir"/>
</dbReference>
<dbReference type="InterPro" id="IPR027417">
    <property type="entry name" value="P-loop_NTPase"/>
</dbReference>
<keyword evidence="8" id="KW-1185">Reference proteome</keyword>
<dbReference type="Proteomes" id="UP000037962">
    <property type="component" value="Unassembled WGS sequence"/>
</dbReference>
<keyword evidence="2" id="KW-0378">Hydrolase</keyword>
<evidence type="ECO:0000313" key="5">
    <source>
        <dbReference type="EMBL" id="KPG11257.1"/>
    </source>
</evidence>
<organism evidence="5 7">
    <name type="scientific">Mycobacteroides immunogenum</name>
    <dbReference type="NCBI Taxonomy" id="83262"/>
    <lineage>
        <taxon>Bacteria</taxon>
        <taxon>Bacillati</taxon>
        <taxon>Actinomycetota</taxon>
        <taxon>Actinomycetes</taxon>
        <taxon>Mycobacteriales</taxon>
        <taxon>Mycobacteriaceae</taxon>
        <taxon>Mycobacteroides</taxon>
    </lineage>
</organism>
<evidence type="ECO:0000313" key="7">
    <source>
        <dbReference type="Proteomes" id="UP000037843"/>
    </source>
</evidence>
<dbReference type="SUPFAM" id="SSF52540">
    <property type="entry name" value="P-loop containing nucleoside triphosphate hydrolases"/>
    <property type="match status" value="1"/>
</dbReference>
<reference evidence="7 8" key="1">
    <citation type="submission" date="2015-09" db="EMBL/GenBank/DDBJ databases">
        <title>Genome Sequences of Mycobacterium immunogenum Isolates, Recuperated from a Chloraminated Drinking Water Distribution System Simulator Subjected to Episodes of Nitrification.</title>
        <authorList>
            <person name="Gomez-Alvarez V."/>
            <person name="Revetta R.P."/>
        </authorList>
    </citation>
    <scope>NUCLEOTIDE SEQUENCE [LARGE SCALE GENOMIC DNA]</scope>
    <source>
        <strain evidence="5 7">H008</strain>
        <strain evidence="6 8">H076</strain>
    </source>
</reference>
<dbReference type="PROSITE" id="PS51206">
    <property type="entry name" value="SF3_HELICASE_1"/>
    <property type="match status" value="1"/>
</dbReference>
<gene>
    <name evidence="5" type="ORF">AN908_12830</name>
    <name evidence="6" type="ORF">AN912_11030</name>
</gene>
<keyword evidence="1" id="KW-0547">Nucleotide-binding</keyword>
<dbReference type="SMART" id="SM00885">
    <property type="entry name" value="D5_N"/>
    <property type="match status" value="1"/>
</dbReference>
<dbReference type="EMBL" id="LJFS01000011">
    <property type="protein sequence ID" value="KPG34285.1"/>
    <property type="molecule type" value="Genomic_DNA"/>
</dbReference>
<dbReference type="OrthoDB" id="9763644at2"/>
<dbReference type="Pfam" id="PF08706">
    <property type="entry name" value="D5_N"/>
    <property type="match status" value="1"/>
</dbReference>
<dbReference type="PANTHER" id="PTHR35372">
    <property type="entry name" value="ATP BINDING PROTEIN-RELATED"/>
    <property type="match status" value="1"/>
</dbReference>
<dbReference type="AlphaFoldDB" id="A0A7V8RWJ0"/>
<evidence type="ECO:0000313" key="8">
    <source>
        <dbReference type="Proteomes" id="UP000037962"/>
    </source>
</evidence>